<dbReference type="RefSeq" id="WP_015591034.1">
    <property type="nucleotide sequence ID" value="NC_021169.1"/>
</dbReference>
<organism evidence="1 2">
    <name type="scientific">Archaeoglobus sulfaticallidus PM70-1</name>
    <dbReference type="NCBI Taxonomy" id="387631"/>
    <lineage>
        <taxon>Archaea</taxon>
        <taxon>Methanobacteriati</taxon>
        <taxon>Methanobacteriota</taxon>
        <taxon>Archaeoglobi</taxon>
        <taxon>Archaeoglobales</taxon>
        <taxon>Archaeoglobaceae</taxon>
        <taxon>Archaeoglobus</taxon>
    </lineage>
</organism>
<dbReference type="HOGENOM" id="CLU_1259043_0_0_2"/>
<protein>
    <submittedName>
        <fullName evidence="1">Uncharacterized protein</fullName>
    </submittedName>
</protein>
<evidence type="ECO:0000313" key="2">
    <source>
        <dbReference type="Proteomes" id="UP000013307"/>
    </source>
</evidence>
<dbReference type="GeneID" id="15393088"/>
<dbReference type="Proteomes" id="UP000013307">
    <property type="component" value="Chromosome"/>
</dbReference>
<dbReference type="AlphaFoldDB" id="N0BLM0"/>
<keyword evidence="2" id="KW-1185">Reference proteome</keyword>
<reference evidence="1 2" key="1">
    <citation type="journal article" date="2013" name="Genome Announc.">
        <title>Complete Genome Sequence of the Thermophilic and Facultatively Chemolithoautotrophic Sulfate Reducer Archaeoglobus sulfaticallidus Strain PM70-1T.</title>
        <authorList>
            <person name="Stokke R."/>
            <person name="Hocking W.P."/>
            <person name="Steinsbu B.O."/>
            <person name="Steen I.H."/>
        </authorList>
    </citation>
    <scope>NUCLEOTIDE SEQUENCE [LARGE SCALE GENOMIC DNA]</scope>
    <source>
        <strain evidence="1">PM70-1</strain>
    </source>
</reference>
<gene>
    <name evidence="1" type="ORF">Asulf_01453</name>
</gene>
<dbReference type="EMBL" id="CP005290">
    <property type="protein sequence ID" value="AGK61436.1"/>
    <property type="molecule type" value="Genomic_DNA"/>
</dbReference>
<proteinExistence type="predicted"/>
<dbReference type="KEGG" id="ast:Asulf_01453"/>
<sequence length="219" mass="24788">MNIVRIIMMMITATVIIASIYPAQAAAGAAIEGKFTVKNSPPEVDLVVSKNEQMYIIKVNIRDANSIKDINKIILNISNSNSHIIAVWEHERWEVDGNLDKIVRVNQSISSETWIFYVKLREGTWKVVAKVYDGETFAVEDQTIVVKYSSTSDDKLDTNKVATTDTPANWLKLTKFIRSLYAPFESILRLSIIIRDLSMALNHVLMRGFFTPSNIFFAL</sequence>
<accession>N0BLM0</accession>
<evidence type="ECO:0000313" key="1">
    <source>
        <dbReference type="EMBL" id="AGK61436.1"/>
    </source>
</evidence>
<name>N0BLM0_9EURY</name>